<dbReference type="EMBL" id="CP111013">
    <property type="protein sequence ID" value="WAQ96004.1"/>
    <property type="molecule type" value="Genomic_DNA"/>
</dbReference>
<keyword evidence="4" id="KW-1185">Reference proteome</keyword>
<gene>
    <name evidence="3" type="ORF">MAR_028694</name>
</gene>
<feature type="transmembrane region" description="Helical" evidence="1">
    <location>
        <begin position="148"/>
        <end position="174"/>
    </location>
</feature>
<dbReference type="Proteomes" id="UP001164746">
    <property type="component" value="Chromosome 2"/>
</dbReference>
<organism evidence="3 4">
    <name type="scientific">Mya arenaria</name>
    <name type="common">Soft-shell clam</name>
    <dbReference type="NCBI Taxonomy" id="6604"/>
    <lineage>
        <taxon>Eukaryota</taxon>
        <taxon>Metazoa</taxon>
        <taxon>Spiralia</taxon>
        <taxon>Lophotrochozoa</taxon>
        <taxon>Mollusca</taxon>
        <taxon>Bivalvia</taxon>
        <taxon>Autobranchia</taxon>
        <taxon>Heteroconchia</taxon>
        <taxon>Euheterodonta</taxon>
        <taxon>Imparidentia</taxon>
        <taxon>Neoheterodontei</taxon>
        <taxon>Myida</taxon>
        <taxon>Myoidea</taxon>
        <taxon>Myidae</taxon>
        <taxon>Mya</taxon>
    </lineage>
</organism>
<proteinExistence type="predicted"/>
<feature type="chain" id="PRO_5047116014" evidence="2">
    <location>
        <begin position="20"/>
        <end position="220"/>
    </location>
</feature>
<keyword evidence="2" id="KW-0732">Signal</keyword>
<evidence type="ECO:0000256" key="2">
    <source>
        <dbReference type="SAM" id="SignalP"/>
    </source>
</evidence>
<name>A0ABY7DHR0_MYAAR</name>
<reference evidence="3" key="1">
    <citation type="submission" date="2022-11" db="EMBL/GenBank/DDBJ databases">
        <title>Centuries of genome instability and evolution in soft-shell clam transmissible cancer (bioRxiv).</title>
        <authorList>
            <person name="Hart S.F.M."/>
            <person name="Yonemitsu M.A."/>
            <person name="Giersch R.M."/>
            <person name="Beal B.F."/>
            <person name="Arriagada G."/>
            <person name="Davis B.W."/>
            <person name="Ostrander E.A."/>
            <person name="Goff S.P."/>
            <person name="Metzger M.J."/>
        </authorList>
    </citation>
    <scope>NUCLEOTIDE SEQUENCE</scope>
    <source>
        <strain evidence="3">MELC-2E11</strain>
        <tissue evidence="3">Siphon/mantle</tissue>
    </source>
</reference>
<accession>A0ABY7DHR0</accession>
<evidence type="ECO:0000313" key="4">
    <source>
        <dbReference type="Proteomes" id="UP001164746"/>
    </source>
</evidence>
<keyword evidence="1" id="KW-0812">Transmembrane</keyword>
<keyword evidence="1" id="KW-0472">Membrane</keyword>
<protein>
    <submittedName>
        <fullName evidence="3">Uncharacterized protein</fullName>
    </submittedName>
</protein>
<sequence length="220" mass="24952">MEILKAFILLACSVYATCAEESSAYAAVATEKANLYGTLSVLTDQQLHGTVLLRMIPNFDMNISVVWKYAFKNGSIASARTVTPNNTNFRLYENDALYLMLKNASIDYNETYFWVEQSDRRKVMSPFIQLILKDTCNTNTNKNADHTLFPLVLSSTIGIGVVFLLFIGNLIFFIPAIKKTDLYQRLVLRRRGNTGTQEQDYIACYEEKPSSRACTYCLQI</sequence>
<feature type="signal peptide" evidence="2">
    <location>
        <begin position="1"/>
        <end position="19"/>
    </location>
</feature>
<evidence type="ECO:0000256" key="1">
    <source>
        <dbReference type="SAM" id="Phobius"/>
    </source>
</evidence>
<keyword evidence="1" id="KW-1133">Transmembrane helix</keyword>
<evidence type="ECO:0000313" key="3">
    <source>
        <dbReference type="EMBL" id="WAQ96004.1"/>
    </source>
</evidence>